<dbReference type="CDD" id="cd02440">
    <property type="entry name" value="AdoMet_MTases"/>
    <property type="match status" value="1"/>
</dbReference>
<sequence length="200" mass="23665">MNFIDRFNVYFYHLKREKLWPQDSARIQGWRNTNSQEIRFAIFEQNIDFCSKSVLDLGCGYGDFYHYLQQTASIGKYTGIDFHKNFVKQARKKAGENSHFVHGNFAELMLEMHDIVIASGSLNYRSDDPNYLASMIELGYRKSRKTFGFNLLDRNYCKPDGLLQSYFPEDVVRLCHHWCEEVVLIDNYLDYDFTIIMQKT</sequence>
<evidence type="ECO:0000313" key="2">
    <source>
        <dbReference type="EMBL" id="EFP97504.1"/>
    </source>
</evidence>
<dbReference type="OrthoDB" id="9800454at2"/>
<dbReference type="InterPro" id="IPR025714">
    <property type="entry name" value="Methyltranfer_dom"/>
</dbReference>
<dbReference type="STRING" id="796620.VIBC2010_00110"/>
<organism evidence="2 3">
    <name type="scientific">Vibrio caribbeanicus ATCC BAA-2122</name>
    <dbReference type="NCBI Taxonomy" id="796620"/>
    <lineage>
        <taxon>Bacteria</taxon>
        <taxon>Pseudomonadati</taxon>
        <taxon>Pseudomonadota</taxon>
        <taxon>Gammaproteobacteria</taxon>
        <taxon>Vibrionales</taxon>
        <taxon>Vibrionaceae</taxon>
        <taxon>Vibrio</taxon>
    </lineage>
</organism>
<protein>
    <submittedName>
        <fullName evidence="2">Putative cyclopropane fatty acid synthase</fullName>
    </submittedName>
</protein>
<dbReference type="eggNOG" id="COG4106">
    <property type="taxonomic scope" value="Bacteria"/>
</dbReference>
<dbReference type="SUPFAM" id="SSF53335">
    <property type="entry name" value="S-adenosyl-L-methionine-dependent methyltransferases"/>
    <property type="match status" value="1"/>
</dbReference>
<dbReference type="Proteomes" id="UP000002943">
    <property type="component" value="Unassembled WGS sequence"/>
</dbReference>
<comment type="caution">
    <text evidence="2">The sequence shown here is derived from an EMBL/GenBank/DDBJ whole genome shotgun (WGS) entry which is preliminary data.</text>
</comment>
<evidence type="ECO:0000259" key="1">
    <source>
        <dbReference type="Pfam" id="PF13847"/>
    </source>
</evidence>
<dbReference type="RefSeq" id="WP_009600440.1">
    <property type="nucleotide sequence ID" value="NZ_AEIU01000057.1"/>
</dbReference>
<keyword evidence="3" id="KW-1185">Reference proteome</keyword>
<dbReference type="Gene3D" id="3.40.50.150">
    <property type="entry name" value="Vaccinia Virus protein VP39"/>
    <property type="match status" value="1"/>
</dbReference>
<proteinExistence type="predicted"/>
<dbReference type="AlphaFoldDB" id="E3BHH3"/>
<dbReference type="Pfam" id="PF13847">
    <property type="entry name" value="Methyltransf_31"/>
    <property type="match status" value="1"/>
</dbReference>
<evidence type="ECO:0000313" key="3">
    <source>
        <dbReference type="Proteomes" id="UP000002943"/>
    </source>
</evidence>
<accession>E3BHH3</accession>
<feature type="domain" description="Methyltransferase" evidence="1">
    <location>
        <begin position="52"/>
        <end position="138"/>
    </location>
</feature>
<gene>
    <name evidence="2" type="ORF">VIBC2010_00110</name>
</gene>
<name>E3BHH3_9VIBR</name>
<reference evidence="2 3" key="1">
    <citation type="journal article" date="2012" name="Int. J. Syst. Evol. Microbiol.">
        <title>Vibrio caribbeanicus sp. nov., isolated from the marine sponge Scleritoderma cyanea.</title>
        <authorList>
            <person name="Hoffmann M."/>
            <person name="Monday S.R."/>
            <person name="Allard M.W."/>
            <person name="Strain E.A."/>
            <person name="Whittaker P."/>
            <person name="Naum M."/>
            <person name="McCarthy P.J."/>
            <person name="Lopez J.V."/>
            <person name="Fischer M."/>
            <person name="Brown E.W."/>
        </authorList>
    </citation>
    <scope>NUCLEOTIDE SEQUENCE [LARGE SCALE GENOMIC DNA]</scope>
    <source>
        <strain evidence="2 3">ATCC BAA-2122</strain>
    </source>
</reference>
<dbReference type="EMBL" id="AEIU01000057">
    <property type="protein sequence ID" value="EFP97504.1"/>
    <property type="molecule type" value="Genomic_DNA"/>
</dbReference>
<dbReference type="InterPro" id="IPR029063">
    <property type="entry name" value="SAM-dependent_MTases_sf"/>
</dbReference>